<dbReference type="Gene3D" id="3.20.20.330">
    <property type="entry name" value="Homocysteine-binding-like domain"/>
    <property type="match status" value="1"/>
</dbReference>
<evidence type="ECO:0000256" key="1">
    <source>
        <dbReference type="ARBA" id="ARBA00022603"/>
    </source>
</evidence>
<evidence type="ECO:0000256" key="2">
    <source>
        <dbReference type="ARBA" id="ARBA00022679"/>
    </source>
</evidence>
<evidence type="ECO:0000259" key="3">
    <source>
        <dbReference type="Pfam" id="PF02574"/>
    </source>
</evidence>
<sequence length="143" mass="15998">MAEILKPFVNCNLAETLSSTVTCCRQIKTQKWRCYKCNKLVVETLIEKVWDVAQELMRYTQKSNEDTVVCILFNCSQPGAICNALDDWALAESSKPQAMRTDLAVERYVICVAMGVEAVGGCCGFGPKYIAAIHQMLQERGLH</sequence>
<dbReference type="SUPFAM" id="SSF82282">
    <property type="entry name" value="Homocysteine S-methyltransferase"/>
    <property type="match status" value="1"/>
</dbReference>
<proteinExistence type="predicted"/>
<gene>
    <name evidence="4" type="ORF">PDE001_LOCUS246</name>
</gene>
<dbReference type="GO" id="GO:0032259">
    <property type="term" value="P:methylation"/>
    <property type="evidence" value="ECO:0007669"/>
    <property type="project" value="UniProtKB-KW"/>
</dbReference>
<keyword evidence="5" id="KW-1185">Reference proteome</keyword>
<keyword evidence="2" id="KW-0808">Transferase</keyword>
<dbReference type="EMBL" id="CANTFM010000037">
    <property type="protein sequence ID" value="CAI5709364.1"/>
    <property type="molecule type" value="Genomic_DNA"/>
</dbReference>
<name>A0AAV0SWV1_9STRA</name>
<dbReference type="InterPro" id="IPR036589">
    <property type="entry name" value="HCY_dom_sf"/>
</dbReference>
<dbReference type="AlphaFoldDB" id="A0AAV0SWV1"/>
<protein>
    <recommendedName>
        <fullName evidence="3">Hcy-binding domain-containing protein</fullName>
    </recommendedName>
</protein>
<feature type="domain" description="Hcy-binding" evidence="3">
    <location>
        <begin position="52"/>
        <end position="136"/>
    </location>
</feature>
<accession>A0AAV0SWV1</accession>
<comment type="caution">
    <text evidence="4">The sequence shown here is derived from an EMBL/GenBank/DDBJ whole genome shotgun (WGS) entry which is preliminary data.</text>
</comment>
<dbReference type="GO" id="GO:0008168">
    <property type="term" value="F:methyltransferase activity"/>
    <property type="evidence" value="ECO:0007669"/>
    <property type="project" value="UniProtKB-KW"/>
</dbReference>
<reference evidence="4" key="1">
    <citation type="submission" date="2022-12" db="EMBL/GenBank/DDBJ databases">
        <authorList>
            <person name="Webb A."/>
        </authorList>
    </citation>
    <scope>NUCLEOTIDE SEQUENCE</scope>
    <source>
        <strain evidence="4">Pd1</strain>
    </source>
</reference>
<dbReference type="Pfam" id="PF02574">
    <property type="entry name" value="S-methyl_trans"/>
    <property type="match status" value="1"/>
</dbReference>
<dbReference type="InterPro" id="IPR003726">
    <property type="entry name" value="HCY_dom"/>
</dbReference>
<keyword evidence="1" id="KW-0489">Methyltransferase</keyword>
<organism evidence="4 5">
    <name type="scientific">Peronospora destructor</name>
    <dbReference type="NCBI Taxonomy" id="86335"/>
    <lineage>
        <taxon>Eukaryota</taxon>
        <taxon>Sar</taxon>
        <taxon>Stramenopiles</taxon>
        <taxon>Oomycota</taxon>
        <taxon>Peronosporomycetes</taxon>
        <taxon>Peronosporales</taxon>
        <taxon>Peronosporaceae</taxon>
        <taxon>Peronospora</taxon>
    </lineage>
</organism>
<evidence type="ECO:0000313" key="4">
    <source>
        <dbReference type="EMBL" id="CAI5709364.1"/>
    </source>
</evidence>
<dbReference type="Proteomes" id="UP001162029">
    <property type="component" value="Unassembled WGS sequence"/>
</dbReference>
<evidence type="ECO:0000313" key="5">
    <source>
        <dbReference type="Proteomes" id="UP001162029"/>
    </source>
</evidence>